<organism evidence="2">
    <name type="scientific">gut metagenome</name>
    <dbReference type="NCBI Taxonomy" id="749906"/>
    <lineage>
        <taxon>unclassified sequences</taxon>
        <taxon>metagenomes</taxon>
        <taxon>organismal metagenomes</taxon>
    </lineage>
</organism>
<protein>
    <submittedName>
        <fullName evidence="2">Uncharacterized protein</fullName>
    </submittedName>
</protein>
<proteinExistence type="predicted"/>
<evidence type="ECO:0000256" key="1">
    <source>
        <dbReference type="SAM" id="Coils"/>
    </source>
</evidence>
<sequence>MLRGTERITFVDSFKVHRNAVLSVIRLSHEAGRLVDTQSPEAQLRTLPASIGQYAYINELADRMFCAVSQKKGEPQTISQSFHVGKGWGAAETLDGMANGNNQANPFMMPDGATLYFAQQGEEGLGGYDLFVTRYNSDTKQFLKPENLGMPFNSPANDYLLAIDEATRIGWLVTDRYQHADTLCVYTFVPNESRNTYILCDENRDEVVRAAQVRSIRSTQLSDKLVAAARQRIQLIDTKRKRGQATATRYVINDQKVYTSLKEFQSSRARSLAAESDRLKEEIEQLTALQEDWMRKTTTPQTATEARKQLELLYPKLIKLQQQYNATCKQMRQEESK</sequence>
<comment type="caution">
    <text evidence="2">The sequence shown here is derived from an EMBL/GenBank/DDBJ whole genome shotgun (WGS) entry which is preliminary data.</text>
</comment>
<dbReference type="EMBL" id="AMCI01001304">
    <property type="protein sequence ID" value="EJX05993.1"/>
    <property type="molecule type" value="Genomic_DNA"/>
</dbReference>
<reference evidence="2" key="1">
    <citation type="journal article" date="2012" name="PLoS ONE">
        <title>Gene sets for utilization of primary and secondary nutrition supplies in the distal gut of endangered iberian lynx.</title>
        <authorList>
            <person name="Alcaide M."/>
            <person name="Messina E."/>
            <person name="Richter M."/>
            <person name="Bargiela R."/>
            <person name="Peplies J."/>
            <person name="Huws S.A."/>
            <person name="Newbold C.J."/>
            <person name="Golyshin P.N."/>
            <person name="Simon M.A."/>
            <person name="Lopez G."/>
            <person name="Yakimov M.M."/>
            <person name="Ferrer M."/>
        </authorList>
    </citation>
    <scope>NUCLEOTIDE SEQUENCE</scope>
</reference>
<gene>
    <name evidence="2" type="ORF">EVA_05900</name>
</gene>
<feature type="coiled-coil region" evidence="1">
    <location>
        <begin position="269"/>
        <end position="337"/>
    </location>
</feature>
<accession>J9GTE6</accession>
<keyword evidence="1" id="KW-0175">Coiled coil</keyword>
<evidence type="ECO:0000313" key="2">
    <source>
        <dbReference type="EMBL" id="EJX05993.1"/>
    </source>
</evidence>
<dbReference type="AlphaFoldDB" id="J9GTE6"/>
<name>J9GTE6_9ZZZZ</name>